<dbReference type="AlphaFoldDB" id="Q54546"/>
<organism evidence="2">
    <name type="scientific">Streptococcus pyogenes</name>
    <dbReference type="NCBI Taxonomy" id="1314"/>
    <lineage>
        <taxon>Bacteria</taxon>
        <taxon>Bacillati</taxon>
        <taxon>Bacillota</taxon>
        <taxon>Bacilli</taxon>
        <taxon>Lactobacillales</taxon>
        <taxon>Streptococcaceae</taxon>
        <taxon>Streptococcus</taxon>
    </lineage>
</organism>
<feature type="non-terminal residue" evidence="2">
    <location>
        <position position="1"/>
    </location>
</feature>
<dbReference type="PIR" id="S61075">
    <property type="entry name" value="S61075"/>
</dbReference>
<reference evidence="2" key="1">
    <citation type="thesis" date="1993" institute="Microbiology" country="University of Newcastle Upon Tyne">
        <title>Sequence Analysis of the Emm-Like Gene Family of Streptococcus Pyogenes.</title>
        <authorList>
            <person name="Whatmore A.M."/>
        </authorList>
    </citation>
    <scope>NUCLEOTIDE SEQUENCE</scope>
    <source>
        <strain evidence="2">M type 31</strain>
    </source>
</reference>
<accession>Q54546</accession>
<evidence type="ECO:0000256" key="1">
    <source>
        <dbReference type="SAM" id="MobiDB-lite"/>
    </source>
</evidence>
<reference evidence="2" key="3">
    <citation type="submission" date="1994-07" db="EMBL/GenBank/DDBJ databases">
        <authorList>
            <person name="Whatmore A. M."/>
        </authorList>
    </citation>
    <scope>NUCLEOTIDE SEQUENCE</scope>
    <source>
        <strain evidence="2">M type 31</strain>
    </source>
</reference>
<proteinExistence type="predicted"/>
<reference evidence="2" key="2">
    <citation type="journal article" date="1994" name="Mol. Microbiol.">
        <title>Non-congruent relationships between variation in emm gene sequences and the population genetic structure of group A streptococci.</title>
        <authorList>
            <person name="Whatmore A.M."/>
            <person name="Kapur V."/>
            <person name="Sullivan D.J."/>
            <person name="Musser J.M."/>
            <person name="Kehoe M.A."/>
        </authorList>
    </citation>
    <scope>NUCLEOTIDE SEQUENCE</scope>
    <source>
        <strain evidence="2">M type 31</strain>
    </source>
</reference>
<evidence type="ECO:0000313" key="2">
    <source>
        <dbReference type="EMBL" id="AAA99559.1"/>
    </source>
</evidence>
<feature type="non-terminal residue" evidence="2">
    <location>
        <position position="87"/>
    </location>
</feature>
<dbReference type="EMBL" id="U11943">
    <property type="protein sequence ID" value="AAA99559.1"/>
    <property type="molecule type" value="Genomic_DNA"/>
</dbReference>
<sequence length="87" mass="9998">FDSFRDRTGAGQIGKADTGSVNGEYDRHVKLKNQIENLLERVKQLDNRHNNNYGKYHRYSTTGGVTPTQKAEYLKGLNDWAEKLLKE</sequence>
<feature type="region of interest" description="Disordered" evidence="1">
    <location>
        <begin position="1"/>
        <end position="25"/>
    </location>
</feature>
<protein>
    <submittedName>
        <fullName evidence="2">Emml protein</fullName>
    </submittedName>
</protein>
<name>Q54546_STRPY</name>
<gene>
    <name evidence="2" type="primary">emml</name>
</gene>